<dbReference type="AlphaFoldDB" id="A0A2N0RGV2"/>
<protein>
    <submittedName>
        <fullName evidence="1">Uncharacterized protein</fullName>
    </submittedName>
</protein>
<dbReference type="VEuPathDB" id="FungiDB:RhiirFUN_013376"/>
<dbReference type="Proteomes" id="UP000232688">
    <property type="component" value="Unassembled WGS sequence"/>
</dbReference>
<evidence type="ECO:0000313" key="1">
    <source>
        <dbReference type="EMBL" id="PKC62536.1"/>
    </source>
</evidence>
<dbReference type="EMBL" id="LLXH01000846">
    <property type="protein sequence ID" value="PKC62536.1"/>
    <property type="molecule type" value="Genomic_DNA"/>
</dbReference>
<accession>A0A2N0RGV2</accession>
<reference evidence="1 2" key="2">
    <citation type="submission" date="2017-10" db="EMBL/GenBank/DDBJ databases">
        <title>Genome analyses suggest a sexual origin of heterokaryosis in a supposedly ancient asexual fungus.</title>
        <authorList>
            <person name="Corradi N."/>
            <person name="Sedzielewska K."/>
            <person name="Noel J."/>
            <person name="Charron P."/>
            <person name="Farinelli L."/>
            <person name="Marton T."/>
            <person name="Kruger M."/>
            <person name="Pelin A."/>
            <person name="Brachmann A."/>
            <person name="Corradi N."/>
        </authorList>
    </citation>
    <scope>NUCLEOTIDE SEQUENCE [LARGE SCALE GENOMIC DNA]</scope>
    <source>
        <strain evidence="1 2">A1</strain>
    </source>
</reference>
<comment type="caution">
    <text evidence="1">The sequence shown here is derived from an EMBL/GenBank/DDBJ whole genome shotgun (WGS) entry which is preliminary data.</text>
</comment>
<evidence type="ECO:0000313" key="2">
    <source>
        <dbReference type="Proteomes" id="UP000232688"/>
    </source>
</evidence>
<name>A0A2N0RGV2_9GLOM</name>
<organism evidence="1 2">
    <name type="scientific">Rhizophagus irregularis</name>
    <dbReference type="NCBI Taxonomy" id="588596"/>
    <lineage>
        <taxon>Eukaryota</taxon>
        <taxon>Fungi</taxon>
        <taxon>Fungi incertae sedis</taxon>
        <taxon>Mucoromycota</taxon>
        <taxon>Glomeromycotina</taxon>
        <taxon>Glomeromycetes</taxon>
        <taxon>Glomerales</taxon>
        <taxon>Glomeraceae</taxon>
        <taxon>Rhizophagus</taxon>
    </lineage>
</organism>
<proteinExistence type="predicted"/>
<dbReference type="VEuPathDB" id="FungiDB:FUN_020329"/>
<gene>
    <name evidence="1" type="ORF">RhiirA1_443857</name>
</gene>
<reference evidence="1 2" key="1">
    <citation type="submission" date="2017-10" db="EMBL/GenBank/DDBJ databases">
        <title>Extensive intraspecific genome diversity in a model arbuscular mycorrhizal fungus.</title>
        <authorList>
            <person name="Chen E.C.H."/>
            <person name="Morin E."/>
            <person name="Baudet D."/>
            <person name="Noel J."/>
            <person name="Ndikumana S."/>
            <person name="Charron P."/>
            <person name="St-Onge C."/>
            <person name="Giorgi J."/>
            <person name="Grigoriev I.V."/>
            <person name="Roux C."/>
            <person name="Martin F.M."/>
            <person name="Corradi N."/>
        </authorList>
    </citation>
    <scope>NUCLEOTIDE SEQUENCE [LARGE SCALE GENOMIC DNA]</scope>
    <source>
        <strain evidence="1 2">A1</strain>
    </source>
</reference>
<sequence>MHKRKTQEILDRWKGNDCGQMPMASWSFIAIKGCRKNCIVRLDADDKIDNNIKEIRKALSESLKTKSYTDTIKDEFELIDEALVTNEFNLIWNNRLITGGYRAWRKKITNAIWKNEILNSDKLDDLFVYNYKKEFDWITTLEFISNRINFSSRQCGDKDTKDRSYRIKNILKELPTYKTLYKRNTNKIASSKCIRCGKKEEEDWDHVWICDDNEFSIDDIIQESPYKFELELVAQNKDKDIEILRNYLCNFLTILESPSIILRGKSRKWELIRGVFNNNFNNISKIKEEKTVIKELWNFIYDEIKKRIRIPRCDEIKRLEEKEEIKKSDLRLKKQVSEDNQNEILETENSKNKKTKENIEKTKKNNINNKIKIVTLGKLTGALTDGINIDRKWDTIVKLPFY</sequence>
<dbReference type="VEuPathDB" id="FungiDB:RhiirA1_443857"/>